<gene>
    <name evidence="3" type="ORF">ERS852526_01419</name>
</gene>
<evidence type="ECO:0000313" key="3">
    <source>
        <dbReference type="EMBL" id="CUP55637.1"/>
    </source>
</evidence>
<dbReference type="GO" id="GO:0016746">
    <property type="term" value="F:acyltransferase activity"/>
    <property type="evidence" value="ECO:0007669"/>
    <property type="project" value="UniProtKB-KW"/>
</dbReference>
<dbReference type="AlphaFoldDB" id="A0A174P9A6"/>
<accession>A0A174P9A6</accession>
<evidence type="ECO:0000313" key="4">
    <source>
        <dbReference type="Proteomes" id="UP000095485"/>
    </source>
</evidence>
<keyword evidence="2" id="KW-0012">Acyltransferase</keyword>
<dbReference type="Gene3D" id="3.40.630.30">
    <property type="match status" value="1"/>
</dbReference>
<dbReference type="RefSeq" id="WP_055056076.1">
    <property type="nucleotide sequence ID" value="NZ_CZAY01000009.1"/>
</dbReference>
<evidence type="ECO:0000256" key="1">
    <source>
        <dbReference type="ARBA" id="ARBA00022679"/>
    </source>
</evidence>
<sequence>MYYAVVNILDYIELIGEESVVDVLSGFSCPKNKEIENFVRNNAVEFAKRKMSITYLLLDEYSRVLAIFAITHKAVQIWGKNLSSTLQKKIQRYAQKNEKTDEYALSAFLIGQFGKNYQHKDAPVPDGGKMMEAVLTILKHVQREIGGGVVYLECEEKPELLNFYQNEKNRFRKFGERLSEKENVNYIQMLRIL</sequence>
<dbReference type="EMBL" id="CZAY01000009">
    <property type="protein sequence ID" value="CUP55637.1"/>
    <property type="molecule type" value="Genomic_DNA"/>
</dbReference>
<dbReference type="PANTHER" id="PTHR36449:SF1">
    <property type="entry name" value="ACETYLTRANSFERASE"/>
    <property type="match status" value="1"/>
</dbReference>
<proteinExistence type="predicted"/>
<reference evidence="3 4" key="1">
    <citation type="submission" date="2015-09" db="EMBL/GenBank/DDBJ databases">
        <authorList>
            <consortium name="Pathogen Informatics"/>
        </authorList>
    </citation>
    <scope>NUCLEOTIDE SEQUENCE [LARGE SCALE GENOMIC DNA]</scope>
    <source>
        <strain evidence="3 4">2789STDY5834914</strain>
    </source>
</reference>
<dbReference type="OrthoDB" id="9802211at2"/>
<keyword evidence="1" id="KW-0808">Transferase</keyword>
<dbReference type="Proteomes" id="UP000095485">
    <property type="component" value="Unassembled WGS sequence"/>
</dbReference>
<evidence type="ECO:0008006" key="5">
    <source>
        <dbReference type="Google" id="ProtNLM"/>
    </source>
</evidence>
<organism evidence="3 4">
    <name type="scientific">Dorea longicatena</name>
    <dbReference type="NCBI Taxonomy" id="88431"/>
    <lineage>
        <taxon>Bacteria</taxon>
        <taxon>Bacillati</taxon>
        <taxon>Bacillota</taxon>
        <taxon>Clostridia</taxon>
        <taxon>Lachnospirales</taxon>
        <taxon>Lachnospiraceae</taxon>
        <taxon>Dorea</taxon>
    </lineage>
</organism>
<name>A0A174P9A6_9FIRM</name>
<evidence type="ECO:0000256" key="2">
    <source>
        <dbReference type="ARBA" id="ARBA00023315"/>
    </source>
</evidence>
<dbReference type="GeneID" id="96228716"/>
<protein>
    <recommendedName>
        <fullName evidence="5">GNAT family acetyltransferase</fullName>
    </recommendedName>
</protein>
<dbReference type="PANTHER" id="PTHR36449">
    <property type="entry name" value="ACETYLTRANSFERASE-RELATED"/>
    <property type="match status" value="1"/>
</dbReference>